<organism evidence="2">
    <name type="scientific">marine metagenome</name>
    <dbReference type="NCBI Taxonomy" id="408172"/>
    <lineage>
        <taxon>unclassified sequences</taxon>
        <taxon>metagenomes</taxon>
        <taxon>ecological metagenomes</taxon>
    </lineage>
</organism>
<evidence type="ECO:0000256" key="1">
    <source>
        <dbReference type="SAM" id="Phobius"/>
    </source>
</evidence>
<reference evidence="2" key="1">
    <citation type="submission" date="2018-05" db="EMBL/GenBank/DDBJ databases">
        <authorList>
            <person name="Lanie J.A."/>
            <person name="Ng W.-L."/>
            <person name="Kazmierczak K.M."/>
            <person name="Andrzejewski T.M."/>
            <person name="Davidsen T.M."/>
            <person name="Wayne K.J."/>
            <person name="Tettelin H."/>
            <person name="Glass J.I."/>
            <person name="Rusch D."/>
            <person name="Podicherti R."/>
            <person name="Tsui H.-C.T."/>
            <person name="Winkler M.E."/>
        </authorList>
    </citation>
    <scope>NUCLEOTIDE SEQUENCE</scope>
</reference>
<name>A0A382ZH26_9ZZZZ</name>
<keyword evidence="1" id="KW-0472">Membrane</keyword>
<keyword evidence="1" id="KW-0812">Transmembrane</keyword>
<gene>
    <name evidence="2" type="ORF">METZ01_LOCUS447567</name>
</gene>
<sequence>GVLQMEFRIAILTLLIPFAVQACPLCVEALEGSELGRGFNTSILFLLMMPFALVGSIGGGLFLYARRYSRSRQKQHTYVKANFNMKGEEN</sequence>
<keyword evidence="1" id="KW-1133">Transmembrane helix</keyword>
<evidence type="ECO:0000313" key="2">
    <source>
        <dbReference type="EMBL" id="SVD94713.1"/>
    </source>
</evidence>
<dbReference type="EMBL" id="UINC01183792">
    <property type="protein sequence ID" value="SVD94713.1"/>
    <property type="molecule type" value="Genomic_DNA"/>
</dbReference>
<feature type="transmembrane region" description="Helical" evidence="1">
    <location>
        <begin position="39"/>
        <end position="65"/>
    </location>
</feature>
<dbReference type="AlphaFoldDB" id="A0A382ZH26"/>
<feature type="non-terminal residue" evidence="2">
    <location>
        <position position="1"/>
    </location>
</feature>
<proteinExistence type="predicted"/>
<protein>
    <submittedName>
        <fullName evidence="2">Uncharacterized protein</fullName>
    </submittedName>
</protein>
<accession>A0A382ZH26</accession>